<dbReference type="Proteomes" id="UP001317085">
    <property type="component" value="Unassembled WGS sequence"/>
</dbReference>
<evidence type="ECO:0000313" key="5">
    <source>
        <dbReference type="EMBL" id="MCK1785292.1"/>
    </source>
</evidence>
<comment type="caution">
    <text evidence="5">The sequence shown here is derived from an EMBL/GenBank/DDBJ whole genome shotgun (WGS) entry which is preliminary data.</text>
</comment>
<evidence type="ECO:0000256" key="2">
    <source>
        <dbReference type="ARBA" id="ARBA00022801"/>
    </source>
</evidence>
<organism evidence="5 6">
    <name type="scientific">Pseudomonas emilianonis</name>
    <dbReference type="NCBI Taxonomy" id="2915812"/>
    <lineage>
        <taxon>Bacteria</taxon>
        <taxon>Pseudomonadati</taxon>
        <taxon>Pseudomonadota</taxon>
        <taxon>Gammaproteobacteria</taxon>
        <taxon>Pseudomonadales</taxon>
        <taxon>Pseudomonadaceae</taxon>
        <taxon>Pseudomonas</taxon>
    </lineage>
</organism>
<reference evidence="5 6" key="1">
    <citation type="submission" date="2022-02" db="EMBL/GenBank/DDBJ databases">
        <title>Comparative genomics of the first Antarctic Pseudomonas spp. capable of biotransforming 2,4,6-Trinitrotoluene.</title>
        <authorList>
            <person name="Cabrera M.A."/>
            <person name="Marquez S.L."/>
            <person name="Perez-Donoso J.M."/>
        </authorList>
    </citation>
    <scope>NUCLEOTIDE SEQUENCE [LARGE SCALE GENOMIC DNA]</scope>
    <source>
        <strain evidence="5 6">TNT11</strain>
    </source>
</reference>
<dbReference type="PANTHER" id="PTHR18934">
    <property type="entry name" value="ATP-DEPENDENT RNA HELICASE"/>
    <property type="match status" value="1"/>
</dbReference>
<keyword evidence="3" id="KW-0347">Helicase</keyword>
<name>A0ABT0EI64_9PSED</name>
<evidence type="ECO:0000256" key="3">
    <source>
        <dbReference type="ARBA" id="ARBA00022806"/>
    </source>
</evidence>
<evidence type="ECO:0000256" key="4">
    <source>
        <dbReference type="ARBA" id="ARBA00022840"/>
    </source>
</evidence>
<gene>
    <name evidence="5" type="ORF">L9Z73_13325</name>
</gene>
<dbReference type="SUPFAM" id="SSF52540">
    <property type="entry name" value="P-loop containing nucleoside triphosphate hydrolases"/>
    <property type="match status" value="1"/>
</dbReference>
<dbReference type="Gene3D" id="3.40.50.300">
    <property type="entry name" value="P-loop containing nucleotide triphosphate hydrolases"/>
    <property type="match status" value="1"/>
</dbReference>
<keyword evidence="6" id="KW-1185">Reference proteome</keyword>
<dbReference type="EMBL" id="JAKNRV010000108">
    <property type="protein sequence ID" value="MCK1785292.1"/>
    <property type="molecule type" value="Genomic_DNA"/>
</dbReference>
<evidence type="ECO:0000256" key="1">
    <source>
        <dbReference type="ARBA" id="ARBA00022741"/>
    </source>
</evidence>
<keyword evidence="1" id="KW-0547">Nucleotide-binding</keyword>
<evidence type="ECO:0008006" key="7">
    <source>
        <dbReference type="Google" id="ProtNLM"/>
    </source>
</evidence>
<sequence>MTDQAPAIDQLLKNLDHAMLADRHRLRRQLLELRKKPDEEKLAQWVTRMQASCAQVTARRASLPLIRYDDSLPIAAKRDEIKAALLKHQVLIIAGETGSGKTTQLPKICLEIGRGQYGLIGHTQPRRIAARNVTIQLLEGGSRSIEQAILSGELEVGGSLKPSDPAFAW</sequence>
<keyword evidence="2" id="KW-0378">Hydrolase</keyword>
<evidence type="ECO:0000313" key="6">
    <source>
        <dbReference type="Proteomes" id="UP001317085"/>
    </source>
</evidence>
<protein>
    <recommendedName>
        <fullName evidence="7">ATP-dependent helicase HrpA</fullName>
    </recommendedName>
</protein>
<dbReference type="PANTHER" id="PTHR18934:SF99">
    <property type="entry name" value="ATP-DEPENDENT RNA HELICASE DHX37-RELATED"/>
    <property type="match status" value="1"/>
</dbReference>
<dbReference type="InterPro" id="IPR027417">
    <property type="entry name" value="P-loop_NTPase"/>
</dbReference>
<proteinExistence type="predicted"/>
<keyword evidence="4" id="KW-0067">ATP-binding</keyword>
<accession>A0ABT0EI64</accession>
<feature type="non-terminal residue" evidence="5">
    <location>
        <position position="169"/>
    </location>
</feature>